<sequence>MSRYDIHSDEGEFQPGSNGLVLRNLLDITLPGDMDELELELLAQLYKAVLLDLLHLPDRRITVQDIKTWHRQWLGNVYSWVGGPRALGEHGQGRLHACRCPADPLLARDL</sequence>
<dbReference type="Gene3D" id="1.10.3290.10">
    <property type="entry name" value="Fido-like domain"/>
    <property type="match status" value="1"/>
</dbReference>
<dbReference type="SUPFAM" id="SSF140931">
    <property type="entry name" value="Fic-like"/>
    <property type="match status" value="1"/>
</dbReference>
<evidence type="ECO:0000313" key="2">
    <source>
        <dbReference type="Proteomes" id="UP001606210"/>
    </source>
</evidence>
<proteinExistence type="predicted"/>
<evidence type="ECO:0008006" key="3">
    <source>
        <dbReference type="Google" id="ProtNLM"/>
    </source>
</evidence>
<dbReference type="InterPro" id="IPR036597">
    <property type="entry name" value="Fido-like_dom_sf"/>
</dbReference>
<protein>
    <recommendedName>
        <fullName evidence="3">Cell filamentation protein Fic</fullName>
    </recommendedName>
</protein>
<evidence type="ECO:0000313" key="1">
    <source>
        <dbReference type="EMBL" id="MFG6432031.1"/>
    </source>
</evidence>
<dbReference type="RefSeq" id="WP_394481569.1">
    <property type="nucleotide sequence ID" value="NZ_JBIGHV010000007.1"/>
</dbReference>
<dbReference type="EMBL" id="JBIGHV010000007">
    <property type="protein sequence ID" value="MFG6432031.1"/>
    <property type="molecule type" value="Genomic_DNA"/>
</dbReference>
<dbReference type="Proteomes" id="UP001606210">
    <property type="component" value="Unassembled WGS sequence"/>
</dbReference>
<comment type="caution">
    <text evidence="1">The sequence shown here is derived from an EMBL/GenBank/DDBJ whole genome shotgun (WGS) entry which is preliminary data.</text>
</comment>
<gene>
    <name evidence="1" type="ORF">ACG00Y_19070</name>
</gene>
<organism evidence="1 2">
    <name type="scientific">Pelomonas parva</name>
    <dbReference type="NCBI Taxonomy" id="3299032"/>
    <lineage>
        <taxon>Bacteria</taxon>
        <taxon>Pseudomonadati</taxon>
        <taxon>Pseudomonadota</taxon>
        <taxon>Betaproteobacteria</taxon>
        <taxon>Burkholderiales</taxon>
        <taxon>Sphaerotilaceae</taxon>
        <taxon>Roseateles</taxon>
    </lineage>
</organism>
<keyword evidence="2" id="KW-1185">Reference proteome</keyword>
<reference evidence="1 2" key="1">
    <citation type="submission" date="2024-08" db="EMBL/GenBank/DDBJ databases">
        <authorList>
            <person name="Lu H."/>
        </authorList>
    </citation>
    <scope>NUCLEOTIDE SEQUENCE [LARGE SCALE GENOMIC DNA]</scope>
    <source>
        <strain evidence="1 2">LYH14W</strain>
    </source>
</reference>
<name>A0ABW7F831_9BURK</name>
<accession>A0ABW7F831</accession>